<protein>
    <submittedName>
        <fullName evidence="1">Uncharacterized protein</fullName>
    </submittedName>
</protein>
<proteinExistence type="predicted"/>
<evidence type="ECO:0000313" key="1">
    <source>
        <dbReference type="EMBL" id="CAD9014876.1"/>
    </source>
</evidence>
<accession>A0A7S1NEI6</accession>
<name>A0A7S1NEI6_9EUGL</name>
<dbReference type="EMBL" id="HBGA01069449">
    <property type="protein sequence ID" value="CAD9014876.1"/>
    <property type="molecule type" value="Transcribed_RNA"/>
</dbReference>
<reference evidence="1" key="1">
    <citation type="submission" date="2021-01" db="EMBL/GenBank/DDBJ databases">
        <authorList>
            <person name="Corre E."/>
            <person name="Pelletier E."/>
            <person name="Niang G."/>
            <person name="Scheremetjew M."/>
            <person name="Finn R."/>
            <person name="Kale V."/>
            <person name="Holt S."/>
            <person name="Cochrane G."/>
            <person name="Meng A."/>
            <person name="Brown T."/>
            <person name="Cohen L."/>
        </authorList>
    </citation>
    <scope>NUCLEOTIDE SEQUENCE</scope>
    <source>
        <strain evidence="1">NIES-381</strain>
    </source>
</reference>
<organism evidence="1">
    <name type="scientific">Eutreptiella gymnastica</name>
    <dbReference type="NCBI Taxonomy" id="73025"/>
    <lineage>
        <taxon>Eukaryota</taxon>
        <taxon>Discoba</taxon>
        <taxon>Euglenozoa</taxon>
        <taxon>Euglenida</taxon>
        <taxon>Spirocuta</taxon>
        <taxon>Euglenophyceae</taxon>
        <taxon>Eutreptiales</taxon>
        <taxon>Eutreptiaceae</taxon>
        <taxon>Eutreptiella</taxon>
    </lineage>
</organism>
<sequence length="114" mass="12594">MDLGTQERQCLKVQRSQGLQVVSNFPGAIMQDVLRDDYLLAIFLQVQLCGITAELSYPCQGTVFCRHAQQLWICLVPGLYCLTSHPHPPCGPLSFTARASIAFFRPTAVKAPCP</sequence>
<gene>
    <name evidence="1" type="ORF">EGYM00392_LOCUS25982</name>
</gene>
<dbReference type="AlphaFoldDB" id="A0A7S1NEI6"/>